<evidence type="ECO:0000313" key="2">
    <source>
        <dbReference type="EMBL" id="MBB5353907.1"/>
    </source>
</evidence>
<protein>
    <submittedName>
        <fullName evidence="2">Uncharacterized protein</fullName>
    </submittedName>
</protein>
<organism evidence="2 3">
    <name type="scientific">Haloferula luteola</name>
    <dbReference type="NCBI Taxonomy" id="595692"/>
    <lineage>
        <taxon>Bacteria</taxon>
        <taxon>Pseudomonadati</taxon>
        <taxon>Verrucomicrobiota</taxon>
        <taxon>Verrucomicrobiia</taxon>
        <taxon>Verrucomicrobiales</taxon>
        <taxon>Verrucomicrobiaceae</taxon>
        <taxon>Haloferula</taxon>
    </lineage>
</organism>
<evidence type="ECO:0000256" key="1">
    <source>
        <dbReference type="SAM" id="MobiDB-lite"/>
    </source>
</evidence>
<dbReference type="EMBL" id="JACHFD010000042">
    <property type="protein sequence ID" value="MBB5353907.1"/>
    <property type="molecule type" value="Genomic_DNA"/>
</dbReference>
<keyword evidence="3" id="KW-1185">Reference proteome</keyword>
<feature type="region of interest" description="Disordered" evidence="1">
    <location>
        <begin position="75"/>
        <end position="176"/>
    </location>
</feature>
<reference evidence="2 3" key="1">
    <citation type="submission" date="2020-08" db="EMBL/GenBank/DDBJ databases">
        <title>Genomic Encyclopedia of Type Strains, Phase IV (KMG-IV): sequencing the most valuable type-strain genomes for metagenomic binning, comparative biology and taxonomic classification.</title>
        <authorList>
            <person name="Goeker M."/>
        </authorList>
    </citation>
    <scope>NUCLEOTIDE SEQUENCE [LARGE SCALE GENOMIC DNA]</scope>
    <source>
        <strain evidence="2 3">YC6886</strain>
    </source>
</reference>
<feature type="compositionally biased region" description="Basic residues" evidence="1">
    <location>
        <begin position="86"/>
        <end position="101"/>
    </location>
</feature>
<dbReference type="AlphaFoldDB" id="A0A840V6L8"/>
<feature type="compositionally biased region" description="Polar residues" evidence="1">
    <location>
        <begin position="105"/>
        <end position="134"/>
    </location>
</feature>
<comment type="caution">
    <text evidence="2">The sequence shown here is derived from an EMBL/GenBank/DDBJ whole genome shotgun (WGS) entry which is preliminary data.</text>
</comment>
<feature type="region of interest" description="Disordered" evidence="1">
    <location>
        <begin position="34"/>
        <end position="55"/>
    </location>
</feature>
<gene>
    <name evidence="2" type="ORF">HNR46_004172</name>
</gene>
<accession>A0A840V6L8</accession>
<sequence>MPLPTCPDPSAITIINPGTPCSKVQHNVEIHPPHTGSASPIQAGVSDHPGKSTRGGYGVGCDGLFALSDSPAALEDRTMIPPTGPNHRKARLLSRRSSRHAGKSDCSSTGSATGPESPTRQHPQPVPTVTNHQKNFARLSIQRARQNHAKSKGMSSFWRTSKDTGPLTGGAASTAG</sequence>
<evidence type="ECO:0000313" key="3">
    <source>
        <dbReference type="Proteomes" id="UP000557717"/>
    </source>
</evidence>
<name>A0A840V6L8_9BACT</name>
<proteinExistence type="predicted"/>
<dbReference type="Proteomes" id="UP000557717">
    <property type="component" value="Unassembled WGS sequence"/>
</dbReference>